<evidence type="ECO:0000313" key="1">
    <source>
        <dbReference type="EMBL" id="KAF2627677.1"/>
    </source>
</evidence>
<evidence type="ECO:0000313" key="2">
    <source>
        <dbReference type="Proteomes" id="UP000799754"/>
    </source>
</evidence>
<gene>
    <name evidence="1" type="ORF">BU25DRAFT_58036</name>
</gene>
<proteinExistence type="predicted"/>
<reference evidence="1" key="1">
    <citation type="journal article" date="2020" name="Stud. Mycol.">
        <title>101 Dothideomycetes genomes: a test case for predicting lifestyles and emergence of pathogens.</title>
        <authorList>
            <person name="Haridas S."/>
            <person name="Albert R."/>
            <person name="Binder M."/>
            <person name="Bloem J."/>
            <person name="Labutti K."/>
            <person name="Salamov A."/>
            <person name="Andreopoulos B."/>
            <person name="Baker S."/>
            <person name="Barry K."/>
            <person name="Bills G."/>
            <person name="Bluhm B."/>
            <person name="Cannon C."/>
            <person name="Castanera R."/>
            <person name="Culley D."/>
            <person name="Daum C."/>
            <person name="Ezra D."/>
            <person name="Gonzalez J."/>
            <person name="Henrissat B."/>
            <person name="Kuo A."/>
            <person name="Liang C."/>
            <person name="Lipzen A."/>
            <person name="Lutzoni F."/>
            <person name="Magnuson J."/>
            <person name="Mondo S."/>
            <person name="Nolan M."/>
            <person name="Ohm R."/>
            <person name="Pangilinan J."/>
            <person name="Park H.-J."/>
            <person name="Ramirez L."/>
            <person name="Alfaro M."/>
            <person name="Sun H."/>
            <person name="Tritt A."/>
            <person name="Yoshinaga Y."/>
            <person name="Zwiers L.-H."/>
            <person name="Turgeon B."/>
            <person name="Goodwin S."/>
            <person name="Spatafora J."/>
            <person name="Crous P."/>
            <person name="Grigoriev I."/>
        </authorList>
    </citation>
    <scope>NUCLEOTIDE SEQUENCE</scope>
    <source>
        <strain evidence="1">CBS 525.71</strain>
    </source>
</reference>
<dbReference type="EMBL" id="MU006716">
    <property type="protein sequence ID" value="KAF2627677.1"/>
    <property type="molecule type" value="Genomic_DNA"/>
</dbReference>
<organism evidence="1 2">
    <name type="scientific">Macroventuria anomochaeta</name>
    <dbReference type="NCBI Taxonomy" id="301207"/>
    <lineage>
        <taxon>Eukaryota</taxon>
        <taxon>Fungi</taxon>
        <taxon>Dikarya</taxon>
        <taxon>Ascomycota</taxon>
        <taxon>Pezizomycotina</taxon>
        <taxon>Dothideomycetes</taxon>
        <taxon>Pleosporomycetidae</taxon>
        <taxon>Pleosporales</taxon>
        <taxon>Pleosporineae</taxon>
        <taxon>Didymellaceae</taxon>
        <taxon>Macroventuria</taxon>
    </lineage>
</organism>
<protein>
    <submittedName>
        <fullName evidence="1">Uncharacterized protein</fullName>
    </submittedName>
</protein>
<comment type="caution">
    <text evidence="1">The sequence shown here is derived from an EMBL/GenBank/DDBJ whole genome shotgun (WGS) entry which is preliminary data.</text>
</comment>
<accession>A0ACB6S129</accession>
<sequence>MTQYRMTNEWNMAYDMMSEAQKTDFWVQRYTEDQAGNYLNPLDKAIEVDYIIVNEPLKLFAQTYFAVSCKEIYKNRISEKAVDG</sequence>
<dbReference type="Proteomes" id="UP000799754">
    <property type="component" value="Unassembled WGS sequence"/>
</dbReference>
<keyword evidence="2" id="KW-1185">Reference proteome</keyword>
<name>A0ACB6S129_9PLEO</name>